<comment type="cofactor">
    <cofactor evidence="1 7">
        <name>heme</name>
        <dbReference type="ChEBI" id="CHEBI:30413"/>
    </cofactor>
</comment>
<dbReference type="Proteomes" id="UP000481288">
    <property type="component" value="Unassembled WGS sequence"/>
</dbReference>
<evidence type="ECO:0000256" key="1">
    <source>
        <dbReference type="ARBA" id="ARBA00001971"/>
    </source>
</evidence>
<keyword evidence="8" id="KW-0812">Transmembrane</keyword>
<dbReference type="GO" id="GO:0016705">
    <property type="term" value="F:oxidoreductase activity, acting on paired donors, with incorporation or reduction of molecular oxygen"/>
    <property type="evidence" value="ECO:0007669"/>
    <property type="project" value="InterPro"/>
</dbReference>
<dbReference type="SUPFAM" id="SSF48264">
    <property type="entry name" value="Cytochrome P450"/>
    <property type="match status" value="1"/>
</dbReference>
<evidence type="ECO:0000256" key="2">
    <source>
        <dbReference type="ARBA" id="ARBA00010617"/>
    </source>
</evidence>
<organism evidence="9 10">
    <name type="scientific">Lachnellula cervina</name>
    <dbReference type="NCBI Taxonomy" id="1316786"/>
    <lineage>
        <taxon>Eukaryota</taxon>
        <taxon>Fungi</taxon>
        <taxon>Dikarya</taxon>
        <taxon>Ascomycota</taxon>
        <taxon>Pezizomycotina</taxon>
        <taxon>Leotiomycetes</taxon>
        <taxon>Helotiales</taxon>
        <taxon>Lachnaceae</taxon>
        <taxon>Lachnellula</taxon>
    </lineage>
</organism>
<keyword evidence="4" id="KW-0560">Oxidoreductase</keyword>
<keyword evidence="10" id="KW-1185">Reference proteome</keyword>
<proteinExistence type="inferred from homology"/>
<comment type="caution">
    <text evidence="9">The sequence shown here is derived from an EMBL/GenBank/DDBJ whole genome shotgun (WGS) entry which is preliminary data.</text>
</comment>
<keyword evidence="8" id="KW-1133">Transmembrane helix</keyword>
<evidence type="ECO:0000256" key="8">
    <source>
        <dbReference type="SAM" id="Phobius"/>
    </source>
</evidence>
<dbReference type="InterPro" id="IPR050121">
    <property type="entry name" value="Cytochrome_P450_monoxygenase"/>
</dbReference>
<dbReference type="GO" id="GO:0004497">
    <property type="term" value="F:monooxygenase activity"/>
    <property type="evidence" value="ECO:0007669"/>
    <property type="project" value="UniProtKB-KW"/>
</dbReference>
<name>A0A7D8V070_9HELO</name>
<dbReference type="AlphaFoldDB" id="A0A7D8V070"/>
<evidence type="ECO:0000256" key="6">
    <source>
        <dbReference type="ARBA" id="ARBA00023033"/>
    </source>
</evidence>
<dbReference type="EMBL" id="QGMG01000157">
    <property type="protein sequence ID" value="TVY56477.1"/>
    <property type="molecule type" value="Genomic_DNA"/>
</dbReference>
<keyword evidence="5 7" id="KW-0408">Iron</keyword>
<dbReference type="Gene3D" id="1.10.630.10">
    <property type="entry name" value="Cytochrome P450"/>
    <property type="match status" value="1"/>
</dbReference>
<evidence type="ECO:0000256" key="4">
    <source>
        <dbReference type="ARBA" id="ARBA00023002"/>
    </source>
</evidence>
<keyword evidence="7" id="KW-0349">Heme</keyword>
<protein>
    <submittedName>
        <fullName evidence="9">Cytochrome P450 monooxygenase sdnH</fullName>
    </submittedName>
</protein>
<dbReference type="InterPro" id="IPR002403">
    <property type="entry name" value="Cyt_P450_E_grp-IV"/>
</dbReference>
<evidence type="ECO:0000313" key="10">
    <source>
        <dbReference type="Proteomes" id="UP000481288"/>
    </source>
</evidence>
<dbReference type="PRINTS" id="PR00465">
    <property type="entry name" value="EP450IV"/>
</dbReference>
<sequence length="514" mass="59452">MRIYEIALLYFNAYFVSAIAAFLFTYFVYFAFVIVHRLYFSPLAGFPGPKLAAATGWYEFYYQYWLNGQYIFEIENMHKKYGPIVRVTPEELSIHDPEFYNELYVTESKRQTNHYDQFGQGIGFDDSHLFTKEHDLHRVRRKPLEPFFSRMGITRVQPMLAEVALHLETRLREFAGTNKVIRLDHAFSAYTGDIVGRMCLDTQDASHRFLSDPNFSDDWFDVIIMIIRSLPLFMAFPWIASILSYIPEEVLLWAYPRGRAFNKLRQKAKDNMREALASDSIKDEKVTSLFHHVVHSDMPESEKSEQRLIKEAQLLLAGGTFTSGRTIGVAAFYILSKLELRCRLEEELREPMSIWPEQVPTWADLEKLVLLQAIIKESLRYGIMHRLPRISPDVPLQYKQYTIPIGVPVGMSAYFMHSDPTVYKSPLEFIPDRWIGDVDTAMYRNYVPFAKGSRNCLGINLAMAEITLALAVLFHPNGPKLELFETDESDVKQAHDFAVSLPRLDTKGMRAVVL</sequence>
<reference evidence="9 10" key="1">
    <citation type="submission" date="2018-05" db="EMBL/GenBank/DDBJ databases">
        <title>Whole genome sequencing for identification of molecular markers to develop diagnostic detection tools for the regulated plant pathogen Lachnellula willkommii.</title>
        <authorList>
            <person name="Giroux E."/>
            <person name="Bilodeau G."/>
        </authorList>
    </citation>
    <scope>NUCLEOTIDE SEQUENCE [LARGE SCALE GENOMIC DNA]</scope>
    <source>
        <strain evidence="9 10">CBS 625.97</strain>
    </source>
</reference>
<comment type="similarity">
    <text evidence="2">Belongs to the cytochrome P450 family.</text>
</comment>
<accession>A0A7D8V070</accession>
<feature type="binding site" description="axial binding residue" evidence="7">
    <location>
        <position position="456"/>
    </location>
    <ligand>
        <name>heme</name>
        <dbReference type="ChEBI" id="CHEBI:30413"/>
    </ligand>
    <ligandPart>
        <name>Fe</name>
        <dbReference type="ChEBI" id="CHEBI:18248"/>
    </ligandPart>
</feature>
<dbReference type="CDD" id="cd11062">
    <property type="entry name" value="CYP58-like"/>
    <property type="match status" value="1"/>
</dbReference>
<feature type="transmembrane region" description="Helical" evidence="8">
    <location>
        <begin position="12"/>
        <end position="35"/>
    </location>
</feature>
<dbReference type="GO" id="GO:0005506">
    <property type="term" value="F:iron ion binding"/>
    <property type="evidence" value="ECO:0007669"/>
    <property type="project" value="InterPro"/>
</dbReference>
<dbReference type="PANTHER" id="PTHR24305">
    <property type="entry name" value="CYTOCHROME P450"/>
    <property type="match status" value="1"/>
</dbReference>
<evidence type="ECO:0000256" key="7">
    <source>
        <dbReference type="PIRSR" id="PIRSR602403-1"/>
    </source>
</evidence>
<gene>
    <name evidence="9" type="primary">sdnH_0</name>
    <name evidence="9" type="ORF">LCER1_G003737</name>
</gene>
<dbReference type="Pfam" id="PF00067">
    <property type="entry name" value="p450"/>
    <property type="match status" value="1"/>
</dbReference>
<keyword evidence="8" id="KW-0472">Membrane</keyword>
<evidence type="ECO:0000256" key="5">
    <source>
        <dbReference type="ARBA" id="ARBA00023004"/>
    </source>
</evidence>
<dbReference type="InterPro" id="IPR036396">
    <property type="entry name" value="Cyt_P450_sf"/>
</dbReference>
<dbReference type="GO" id="GO:0020037">
    <property type="term" value="F:heme binding"/>
    <property type="evidence" value="ECO:0007669"/>
    <property type="project" value="InterPro"/>
</dbReference>
<dbReference type="InterPro" id="IPR001128">
    <property type="entry name" value="Cyt_P450"/>
</dbReference>
<evidence type="ECO:0000313" key="9">
    <source>
        <dbReference type="EMBL" id="TVY56477.1"/>
    </source>
</evidence>
<keyword evidence="3 7" id="KW-0479">Metal-binding</keyword>
<dbReference type="OrthoDB" id="3945418at2759"/>
<keyword evidence="6 9" id="KW-0503">Monooxygenase</keyword>
<evidence type="ECO:0000256" key="3">
    <source>
        <dbReference type="ARBA" id="ARBA00022723"/>
    </source>
</evidence>
<dbReference type="PANTHER" id="PTHR24305:SF157">
    <property type="entry name" value="N-ACETYLTRYPTOPHAN 6-HYDROXYLASE IVOC-RELATED"/>
    <property type="match status" value="1"/>
</dbReference>
<dbReference type="PRINTS" id="PR00385">
    <property type="entry name" value="P450"/>
</dbReference>